<dbReference type="Gene3D" id="1.10.1710.10">
    <property type="entry name" value="ProQ/FinO domain"/>
    <property type="match status" value="1"/>
</dbReference>
<evidence type="ECO:0000313" key="4">
    <source>
        <dbReference type="Proteomes" id="UP000185911"/>
    </source>
</evidence>
<reference evidence="3 4" key="1">
    <citation type="submission" date="2017-01" db="EMBL/GenBank/DDBJ databases">
        <title>Genome sequence of Rhodoferax antarcticus ANT.BR, a psychrophilic purple nonsulfur bacterium from an Antarctic microbial mat.</title>
        <authorList>
            <person name="Baker J."/>
            <person name="Riester C."/>
            <person name="Skinner B."/>
            <person name="Newell A."/>
            <person name="Swingley W."/>
            <person name="Madigan M."/>
            <person name="Jung D."/>
            <person name="Asao M."/>
            <person name="Chen M."/>
            <person name="Loughlin P."/>
            <person name="Pan H."/>
            <person name="Lin S."/>
            <person name="Li N."/>
            <person name="Shaw J."/>
            <person name="Prado M."/>
            <person name="Sherman C."/>
            <person name="Li X."/>
            <person name="Tang J."/>
            <person name="Blankenship R."/>
            <person name="Zhao T."/>
            <person name="Touchman J."/>
            <person name="Sattley M."/>
        </authorList>
    </citation>
    <scope>NUCLEOTIDE SEQUENCE [LARGE SCALE GENOMIC DNA]</scope>
    <source>
        <strain evidence="3 4">ANT.BR</strain>
    </source>
</reference>
<dbReference type="AlphaFoldDB" id="A0A1Q8YDU9"/>
<dbReference type="InterPro" id="IPR016103">
    <property type="entry name" value="ProQ/FinO"/>
</dbReference>
<gene>
    <name evidence="3" type="ORF">BLL52_2414</name>
</gene>
<keyword evidence="1" id="KW-0694">RNA-binding</keyword>
<keyword evidence="4" id="KW-1185">Reference proteome</keyword>
<dbReference type="InterPro" id="IPR036442">
    <property type="entry name" value="ProQ/FinO_sf"/>
</dbReference>
<dbReference type="SMART" id="SM00945">
    <property type="entry name" value="ProQ"/>
    <property type="match status" value="1"/>
</dbReference>
<dbReference type="STRING" id="81479.RA876_06235"/>
<comment type="caution">
    <text evidence="3">The sequence shown here is derived from an EMBL/GenBank/DDBJ whole genome shotgun (WGS) entry which is preliminary data.</text>
</comment>
<evidence type="ECO:0000259" key="2">
    <source>
        <dbReference type="SMART" id="SM00945"/>
    </source>
</evidence>
<dbReference type="Pfam" id="PF04352">
    <property type="entry name" value="ProQ"/>
    <property type="match status" value="1"/>
</dbReference>
<dbReference type="Proteomes" id="UP000185911">
    <property type="component" value="Unassembled WGS sequence"/>
</dbReference>
<dbReference type="EMBL" id="MSYM01000013">
    <property type="protein sequence ID" value="OLP06183.1"/>
    <property type="molecule type" value="Genomic_DNA"/>
</dbReference>
<dbReference type="GO" id="GO:0003723">
    <property type="term" value="F:RNA binding"/>
    <property type="evidence" value="ECO:0007669"/>
    <property type="project" value="UniProtKB-KW"/>
</dbReference>
<accession>A0A1Q8YDU9</accession>
<evidence type="ECO:0000313" key="3">
    <source>
        <dbReference type="EMBL" id="OLP06183.1"/>
    </source>
</evidence>
<evidence type="ECO:0000256" key="1">
    <source>
        <dbReference type="ARBA" id="ARBA00022884"/>
    </source>
</evidence>
<dbReference type="SUPFAM" id="SSF48657">
    <property type="entry name" value="FinO-like"/>
    <property type="match status" value="1"/>
</dbReference>
<organism evidence="3 4">
    <name type="scientific">Rhodoferax antarcticus ANT.BR</name>
    <dbReference type="NCBI Taxonomy" id="1111071"/>
    <lineage>
        <taxon>Bacteria</taxon>
        <taxon>Pseudomonadati</taxon>
        <taxon>Pseudomonadota</taxon>
        <taxon>Betaproteobacteria</taxon>
        <taxon>Burkholderiales</taxon>
        <taxon>Comamonadaceae</taxon>
        <taxon>Rhodoferax</taxon>
    </lineage>
</organism>
<protein>
    <recommendedName>
        <fullName evidence="2">ProQ/FinO domain-containing protein</fullName>
    </recommendedName>
</protein>
<proteinExistence type="predicted"/>
<sequence length="252" mass="27602">MNDNRGLIQLIEPIPAMTESLPESTTPITEVVDQHVETASPGAVAKAPEQAKSRGKGRFASAQPVLEKLFELYPPLFGQRFVPLKLGIFQELMAAQPEVFLRDDLKLALGVHTRSTRYLQSVAAGLPRHDLDGKPVEPVAPEHVVLSCIELFRRRQARGADAAPAKLRQQLLGAYHHSGMSRLDFLSRLTTLDEPMTALMDEVMAEVDQQRARQAALLKAFEASGKSAEDFAAELGMDASLIRNAVSQRQAG</sequence>
<name>A0A1Q8YDU9_9BURK</name>
<feature type="domain" description="ProQ/FinO" evidence="2">
    <location>
        <begin position="57"/>
        <end position="167"/>
    </location>
</feature>